<feature type="chain" id="PRO_5015550170" description="Cytochrome c1" evidence="12">
    <location>
        <begin position="27"/>
        <end position="281"/>
    </location>
</feature>
<dbReference type="Proteomes" id="UP000244081">
    <property type="component" value="Unassembled WGS sequence"/>
</dbReference>
<keyword evidence="3 9" id="KW-0349">Heme</keyword>
<comment type="cofactor">
    <cofactor evidence="9">
        <name>heme c</name>
        <dbReference type="ChEBI" id="CHEBI:61717"/>
    </cofactor>
    <text evidence="9">Binds 1 heme c group covalently per subunit.</text>
</comment>
<dbReference type="SUPFAM" id="SSF46626">
    <property type="entry name" value="Cytochrome c"/>
    <property type="match status" value="1"/>
</dbReference>
<dbReference type="PRINTS" id="PR00603">
    <property type="entry name" value="CYTOCHROMEC1"/>
</dbReference>
<keyword evidence="12" id="KW-0732">Signal</keyword>
<dbReference type="InterPro" id="IPR009056">
    <property type="entry name" value="Cyt_c-like_dom"/>
</dbReference>
<dbReference type="GO" id="GO:0046872">
    <property type="term" value="F:metal ion binding"/>
    <property type="evidence" value="ECO:0007669"/>
    <property type="project" value="UniProtKB-KW"/>
</dbReference>
<evidence type="ECO:0000256" key="7">
    <source>
        <dbReference type="ARBA" id="ARBA00023004"/>
    </source>
</evidence>
<accession>A0A2T5UTW4</accession>
<evidence type="ECO:0000256" key="1">
    <source>
        <dbReference type="ARBA" id="ARBA00004370"/>
    </source>
</evidence>
<feature type="binding site" description="covalent" evidence="9">
    <location>
        <position position="209"/>
    </location>
    <ligand>
        <name>heme c</name>
        <dbReference type="ChEBI" id="CHEBI:61717"/>
    </ligand>
</feature>
<evidence type="ECO:0000256" key="10">
    <source>
        <dbReference type="SAM" id="MobiDB-lite"/>
    </source>
</evidence>
<keyword evidence="7 9" id="KW-0408">Iron</keyword>
<feature type="transmembrane region" description="Helical" evidence="11">
    <location>
        <begin position="253"/>
        <end position="271"/>
    </location>
</feature>
<sequence length="281" mass="31118">MKTLISTSVRVAVAAAFVGMAAPAFAAGEGPHIERQQWTFSGPFGHYDKAQLQRGFKIYKEVCSSCHSLDQIAFRNLGEAGGLGYDDDQIKTLAAEYTVQDGPNDEGDMFERAAKPSDRFPAPFPNRKAAEASNGGAYPPDLSLIAKARAVERGFPWFVFDAFTQYQEQGPDYIHGLLTGYEEDVPEDVEIPDGKYYNPHFIAGPAIGMPPPLSDDLVDYPDGSPTTVDQYATDVSAFLMWAAEPKLEERKKIGFRVMIFLVVFASLLYFTKKKIWRNVAH</sequence>
<evidence type="ECO:0000256" key="6">
    <source>
        <dbReference type="ARBA" id="ARBA00022989"/>
    </source>
</evidence>
<evidence type="ECO:0000256" key="3">
    <source>
        <dbReference type="ARBA" id="ARBA00022617"/>
    </source>
</evidence>
<feature type="binding site" description="covalent" evidence="9">
    <location>
        <position position="67"/>
    </location>
    <ligand>
        <name>heme c</name>
        <dbReference type="ChEBI" id="CHEBI:61717"/>
    </ligand>
</feature>
<gene>
    <name evidence="14" type="ORF">C8N35_1137</name>
</gene>
<organism evidence="14 15">
    <name type="scientific">Breoghania corrubedonensis</name>
    <dbReference type="NCBI Taxonomy" id="665038"/>
    <lineage>
        <taxon>Bacteria</taxon>
        <taxon>Pseudomonadati</taxon>
        <taxon>Pseudomonadota</taxon>
        <taxon>Alphaproteobacteria</taxon>
        <taxon>Hyphomicrobiales</taxon>
        <taxon>Stappiaceae</taxon>
        <taxon>Breoghania</taxon>
    </lineage>
</organism>
<dbReference type="InterPro" id="IPR002326">
    <property type="entry name" value="Cyt_c1"/>
</dbReference>
<dbReference type="EMBL" id="QAYG01000013">
    <property type="protein sequence ID" value="PTW54967.1"/>
    <property type="molecule type" value="Genomic_DNA"/>
</dbReference>
<evidence type="ECO:0000256" key="4">
    <source>
        <dbReference type="ARBA" id="ARBA00022692"/>
    </source>
</evidence>
<protein>
    <recommendedName>
        <fullName evidence="2">Cytochrome c1</fullName>
    </recommendedName>
</protein>
<evidence type="ECO:0000256" key="11">
    <source>
        <dbReference type="SAM" id="Phobius"/>
    </source>
</evidence>
<feature type="region of interest" description="Disordered" evidence="10">
    <location>
        <begin position="116"/>
        <end position="135"/>
    </location>
</feature>
<keyword evidence="15" id="KW-1185">Reference proteome</keyword>
<feature type="signal peptide" evidence="12">
    <location>
        <begin position="1"/>
        <end position="26"/>
    </location>
</feature>
<dbReference type="PANTHER" id="PTHR10266:SF3">
    <property type="entry name" value="CYTOCHROME C1, HEME PROTEIN, MITOCHONDRIAL"/>
    <property type="match status" value="1"/>
</dbReference>
<evidence type="ECO:0000256" key="5">
    <source>
        <dbReference type="ARBA" id="ARBA00022723"/>
    </source>
</evidence>
<dbReference type="AlphaFoldDB" id="A0A2T5UTW4"/>
<dbReference type="GO" id="GO:0016020">
    <property type="term" value="C:membrane"/>
    <property type="evidence" value="ECO:0007669"/>
    <property type="project" value="UniProtKB-SubCell"/>
</dbReference>
<proteinExistence type="predicted"/>
<evidence type="ECO:0000313" key="15">
    <source>
        <dbReference type="Proteomes" id="UP000244081"/>
    </source>
</evidence>
<dbReference type="OrthoDB" id="9808471at2"/>
<dbReference type="RefSeq" id="WP_107991843.1">
    <property type="nucleotide sequence ID" value="NZ_QAYG01000013.1"/>
</dbReference>
<keyword evidence="5 9" id="KW-0479">Metal-binding</keyword>
<comment type="caution">
    <text evidence="14">The sequence shown here is derived from an EMBL/GenBank/DDBJ whole genome shotgun (WGS) entry which is preliminary data.</text>
</comment>
<dbReference type="GO" id="GO:0009055">
    <property type="term" value="F:electron transfer activity"/>
    <property type="evidence" value="ECO:0007669"/>
    <property type="project" value="InterPro"/>
</dbReference>
<dbReference type="PROSITE" id="PS51007">
    <property type="entry name" value="CYTC"/>
    <property type="match status" value="1"/>
</dbReference>
<dbReference type="Gene3D" id="1.10.760.10">
    <property type="entry name" value="Cytochrome c-like domain"/>
    <property type="match status" value="1"/>
</dbReference>
<evidence type="ECO:0000256" key="9">
    <source>
        <dbReference type="PIRSR" id="PIRSR602326-1"/>
    </source>
</evidence>
<dbReference type="InterPro" id="IPR036909">
    <property type="entry name" value="Cyt_c-like_dom_sf"/>
</dbReference>
<dbReference type="PANTHER" id="PTHR10266">
    <property type="entry name" value="CYTOCHROME C1"/>
    <property type="match status" value="1"/>
</dbReference>
<feature type="binding site" description="covalent" evidence="9">
    <location>
        <position position="66"/>
    </location>
    <ligand>
        <name>heme c</name>
        <dbReference type="ChEBI" id="CHEBI:61717"/>
    </ligand>
</feature>
<evidence type="ECO:0000256" key="8">
    <source>
        <dbReference type="ARBA" id="ARBA00023136"/>
    </source>
</evidence>
<evidence type="ECO:0000256" key="12">
    <source>
        <dbReference type="SAM" id="SignalP"/>
    </source>
</evidence>
<evidence type="ECO:0000256" key="2">
    <source>
        <dbReference type="ARBA" id="ARBA00016165"/>
    </source>
</evidence>
<reference evidence="14 15" key="1">
    <citation type="submission" date="2018-04" db="EMBL/GenBank/DDBJ databases">
        <title>Genomic Encyclopedia of Archaeal and Bacterial Type Strains, Phase II (KMG-II): from individual species to whole genera.</title>
        <authorList>
            <person name="Goeker M."/>
        </authorList>
    </citation>
    <scope>NUCLEOTIDE SEQUENCE [LARGE SCALE GENOMIC DNA]</scope>
    <source>
        <strain evidence="14 15">DSM 23382</strain>
    </source>
</reference>
<dbReference type="Gene3D" id="1.20.5.100">
    <property type="entry name" value="Cytochrome c1, transmembrane anchor, C-terminal"/>
    <property type="match status" value="1"/>
</dbReference>
<dbReference type="GO" id="GO:0020037">
    <property type="term" value="F:heme binding"/>
    <property type="evidence" value="ECO:0007669"/>
    <property type="project" value="InterPro"/>
</dbReference>
<evidence type="ECO:0000259" key="13">
    <source>
        <dbReference type="PROSITE" id="PS51007"/>
    </source>
</evidence>
<keyword evidence="6 11" id="KW-1133">Transmembrane helix</keyword>
<keyword evidence="8 11" id="KW-0472">Membrane</keyword>
<keyword evidence="4 11" id="KW-0812">Transmembrane</keyword>
<feature type="binding site" description="covalent" evidence="9">
    <location>
        <position position="63"/>
    </location>
    <ligand>
        <name>heme c</name>
        <dbReference type="ChEBI" id="CHEBI:61717"/>
    </ligand>
</feature>
<comment type="subcellular location">
    <subcellularLocation>
        <location evidence="1">Membrane</location>
    </subcellularLocation>
</comment>
<name>A0A2T5UTW4_9HYPH</name>
<dbReference type="Pfam" id="PF02167">
    <property type="entry name" value="Cytochrom_C1"/>
    <property type="match status" value="1"/>
</dbReference>
<evidence type="ECO:0000313" key="14">
    <source>
        <dbReference type="EMBL" id="PTW54967.1"/>
    </source>
</evidence>
<feature type="domain" description="Cytochrome c" evidence="13">
    <location>
        <begin position="50"/>
        <end position="225"/>
    </location>
</feature>